<dbReference type="Proteomes" id="UP000594262">
    <property type="component" value="Unplaced"/>
</dbReference>
<sequence>MMEFKLVPVLYVICTIGILIKTIATHNIVRLPKTNEAIFSLRKKNKRIATTAYKTFEVNELFDCADACVYDTSCKSINVDKSNQPWVCELVADDRNTKNEYVDAPGVNHYDTGWTTLTIITNHDQTACLMSSSRHCEFDAGYNNYNVRIETDMTICNSHRAAIFHFDRRIGRLVHHCTGYPVGHQASDGLMKIYKTGYPSDMLQNIDYYLTAWRRDFRGYLFFGNNCTYVGINGWREGDAVYLSDACSGFTNARVFYFRSIDNGPVKVTAITGLTSSDRSWNSYIGQSKFPNNPDWSGYQDDFMSYHMFWQDQYGMRFEALFIPPSTGNYKFRIYCDDICEFNLGESEDTKTRIINYKTLSRTQKWLTYKYPGQNSNSFHHLIKHKEYYIELLFREFVGADHAEITFFDPDRQEWILMTSRFLRKAK</sequence>
<dbReference type="EnsemblMetazoa" id="CLYHEMT017778.1">
    <property type="protein sequence ID" value="CLYHEMP017778.1"/>
    <property type="gene ID" value="CLYHEMG017778"/>
</dbReference>
<dbReference type="Pfam" id="PF00024">
    <property type="entry name" value="PAN_1"/>
    <property type="match status" value="1"/>
</dbReference>
<proteinExistence type="predicted"/>
<dbReference type="InterPro" id="IPR003609">
    <property type="entry name" value="Pan_app"/>
</dbReference>
<reference evidence="4" key="1">
    <citation type="submission" date="2021-01" db="UniProtKB">
        <authorList>
            <consortium name="EnsemblMetazoa"/>
        </authorList>
    </citation>
    <scope>IDENTIFICATION</scope>
</reference>
<evidence type="ECO:0000313" key="5">
    <source>
        <dbReference type="Proteomes" id="UP000594262"/>
    </source>
</evidence>
<dbReference type="RefSeq" id="XP_066933955.1">
    <property type="nucleotide sequence ID" value="XM_067077854.1"/>
</dbReference>
<dbReference type="GeneID" id="136821644"/>
<dbReference type="Gene3D" id="2.60.120.1560">
    <property type="match status" value="1"/>
</dbReference>
<dbReference type="InterPro" id="IPR052387">
    <property type="entry name" value="Fibrocystin"/>
</dbReference>
<keyword evidence="2" id="KW-1133">Transmembrane helix</keyword>
<protein>
    <recommendedName>
        <fullName evidence="3">PA14 domain-containing protein</fullName>
    </recommendedName>
</protein>
<evidence type="ECO:0000256" key="1">
    <source>
        <dbReference type="ARBA" id="ARBA00022729"/>
    </source>
</evidence>
<organism evidence="4 5">
    <name type="scientific">Clytia hemisphaerica</name>
    <dbReference type="NCBI Taxonomy" id="252671"/>
    <lineage>
        <taxon>Eukaryota</taxon>
        <taxon>Metazoa</taxon>
        <taxon>Cnidaria</taxon>
        <taxon>Hydrozoa</taxon>
        <taxon>Hydroidolina</taxon>
        <taxon>Leptothecata</taxon>
        <taxon>Obeliida</taxon>
        <taxon>Clytiidae</taxon>
        <taxon>Clytia</taxon>
    </lineage>
</organism>
<dbReference type="PANTHER" id="PTHR46769">
    <property type="entry name" value="POLYCYSTIC KIDNEY AND HEPATIC DISEASE 1 (AUTOSOMAL RECESSIVE)-LIKE 1"/>
    <property type="match status" value="1"/>
</dbReference>
<keyword evidence="1" id="KW-0732">Signal</keyword>
<evidence type="ECO:0000259" key="3">
    <source>
        <dbReference type="PROSITE" id="PS51820"/>
    </source>
</evidence>
<name>A0A7M6DNC4_9CNID</name>
<evidence type="ECO:0000313" key="4">
    <source>
        <dbReference type="EnsemblMetazoa" id="CLYHEMP017778.1"/>
    </source>
</evidence>
<accession>A0A7M6DNC4</accession>
<dbReference type="OrthoDB" id="5957890at2759"/>
<dbReference type="Gene3D" id="3.50.4.10">
    <property type="entry name" value="Hepatocyte Growth Factor"/>
    <property type="match status" value="1"/>
</dbReference>
<keyword evidence="5" id="KW-1185">Reference proteome</keyword>
<dbReference type="AlphaFoldDB" id="A0A7M6DNC4"/>
<keyword evidence="2" id="KW-0812">Transmembrane</keyword>
<feature type="transmembrane region" description="Helical" evidence="2">
    <location>
        <begin position="6"/>
        <end position="24"/>
    </location>
</feature>
<evidence type="ECO:0000256" key="2">
    <source>
        <dbReference type="SAM" id="Phobius"/>
    </source>
</evidence>
<dbReference type="PANTHER" id="PTHR46769:SF2">
    <property type="entry name" value="FIBROCYSTIN-L ISOFORM 2 PRECURSOR-RELATED"/>
    <property type="match status" value="1"/>
</dbReference>
<dbReference type="PROSITE" id="PS51820">
    <property type="entry name" value="PA14"/>
    <property type="match status" value="1"/>
</dbReference>
<keyword evidence="2" id="KW-0472">Membrane</keyword>
<dbReference type="InterPro" id="IPR037524">
    <property type="entry name" value="PA14/GLEYA"/>
</dbReference>
<feature type="domain" description="PA14" evidence="3">
    <location>
        <begin position="248"/>
        <end position="421"/>
    </location>
</feature>